<proteinExistence type="predicted"/>
<dbReference type="InterPro" id="IPR036117">
    <property type="entry name" value="DhaL_dom_sf"/>
</dbReference>
<keyword evidence="2" id="KW-1185">Reference proteome</keyword>
<dbReference type="Proteomes" id="UP000322553">
    <property type="component" value="Chromosome"/>
</dbReference>
<dbReference type="SUPFAM" id="SSF101473">
    <property type="entry name" value="DhaL-like"/>
    <property type="match status" value="1"/>
</dbReference>
<dbReference type="PANTHER" id="PTHR28629:SF4">
    <property type="entry name" value="TRIOKINASE_FMN CYCLASE"/>
    <property type="match status" value="1"/>
</dbReference>
<accession>A0A1S1NYE6</accession>
<dbReference type="GO" id="GO:0019563">
    <property type="term" value="P:glycerol catabolic process"/>
    <property type="evidence" value="ECO:0007669"/>
    <property type="project" value="TreeGrafter"/>
</dbReference>
<keyword evidence="1" id="KW-0418">Kinase</keyword>
<dbReference type="KEGG" id="kuy:FY550_11585"/>
<evidence type="ECO:0000313" key="2">
    <source>
        <dbReference type="Proteomes" id="UP000322553"/>
    </source>
</evidence>
<dbReference type="FunFam" id="1.25.40.340:FF:000002">
    <property type="entry name" value="Dihydroxyacetone kinase, L subunit"/>
    <property type="match status" value="1"/>
</dbReference>
<evidence type="ECO:0000313" key="1">
    <source>
        <dbReference type="EMBL" id="QEL12842.1"/>
    </source>
</evidence>
<dbReference type="InterPro" id="IPR012737">
    <property type="entry name" value="DhaK_L_YcgS"/>
</dbReference>
<dbReference type="AlphaFoldDB" id="A0A1S1NYE6"/>
<dbReference type="GO" id="GO:0004371">
    <property type="term" value="F:glycerone kinase activity"/>
    <property type="evidence" value="ECO:0007669"/>
    <property type="project" value="InterPro"/>
</dbReference>
<dbReference type="NCBIfam" id="TIGR02365">
    <property type="entry name" value="dha_L_ycgS"/>
    <property type="match status" value="1"/>
</dbReference>
<dbReference type="PROSITE" id="PS51480">
    <property type="entry name" value="DHAL"/>
    <property type="match status" value="1"/>
</dbReference>
<dbReference type="InterPro" id="IPR050861">
    <property type="entry name" value="Dihydroxyacetone_Kinase"/>
</dbReference>
<dbReference type="SMART" id="SM01120">
    <property type="entry name" value="Dak2"/>
    <property type="match status" value="1"/>
</dbReference>
<dbReference type="OrthoDB" id="9800291at2"/>
<keyword evidence="1" id="KW-0808">Transferase</keyword>
<dbReference type="STRING" id="657387.BH688_10510"/>
<dbReference type="PANTHER" id="PTHR28629">
    <property type="entry name" value="TRIOKINASE/FMN CYCLASE"/>
    <property type="match status" value="1"/>
</dbReference>
<dbReference type="EMBL" id="CP043420">
    <property type="protein sequence ID" value="QEL12842.1"/>
    <property type="molecule type" value="Genomic_DNA"/>
</dbReference>
<dbReference type="GO" id="GO:0005829">
    <property type="term" value="C:cytosol"/>
    <property type="evidence" value="ECO:0007669"/>
    <property type="project" value="TreeGrafter"/>
</dbReference>
<dbReference type="InterPro" id="IPR004007">
    <property type="entry name" value="DhaL_dom"/>
</dbReference>
<dbReference type="Gene3D" id="1.25.40.340">
    <property type="match status" value="1"/>
</dbReference>
<protein>
    <submittedName>
        <fullName evidence="1">Dihydroxyacetone kinase subunit L</fullName>
    </submittedName>
</protein>
<organism evidence="1 2">
    <name type="scientific">Kushneria phosphatilytica</name>
    <dbReference type="NCBI Taxonomy" id="657387"/>
    <lineage>
        <taxon>Bacteria</taxon>
        <taxon>Pseudomonadati</taxon>
        <taxon>Pseudomonadota</taxon>
        <taxon>Gammaproteobacteria</taxon>
        <taxon>Oceanospirillales</taxon>
        <taxon>Halomonadaceae</taxon>
        <taxon>Kushneria</taxon>
    </lineage>
</organism>
<gene>
    <name evidence="1" type="primary">dhaL</name>
    <name evidence="1" type="ORF">FY550_11585</name>
</gene>
<name>A0A1S1NYE6_9GAMM</name>
<sequence length="205" mass="21427">MIRRWIEEMASVLAENRACLSELDSPIGDADHGNNMERGFRAVLATLPETEDIGALLKGVAMTLISRVGGAAGPLYGTFFLEAGKPLAGKTELTPEDVVQLFENGVTGIRKRGRSDTGMKTMLDALVPAADALRSTLAEGGDLAAALKAATDAAEAGMKGTIPMLAQRGRASYLGERSVGHQDPGATSSYLIVRALGDAVEGISR</sequence>
<reference evidence="1 2" key="1">
    <citation type="submission" date="2019-08" db="EMBL/GenBank/DDBJ databases">
        <title>Complete genome sequence of Kushneria sp. YCWA18, a halophilic phosphate-solubilizing bacterium isolated from Daqiao saltern in China.</title>
        <authorList>
            <person name="Du G.-X."/>
            <person name="Qu L.-Y."/>
        </authorList>
    </citation>
    <scope>NUCLEOTIDE SEQUENCE [LARGE SCALE GENOMIC DNA]</scope>
    <source>
        <strain evidence="1 2">YCWA18</strain>
    </source>
</reference>
<dbReference type="Pfam" id="PF02734">
    <property type="entry name" value="Dak2"/>
    <property type="match status" value="1"/>
</dbReference>